<protein>
    <submittedName>
        <fullName evidence="8">Response regulator transcription factor</fullName>
    </submittedName>
</protein>
<dbReference type="InterPro" id="IPR039420">
    <property type="entry name" value="WalR-like"/>
</dbReference>
<evidence type="ECO:0000259" key="7">
    <source>
        <dbReference type="PROSITE" id="PS50110"/>
    </source>
</evidence>
<dbReference type="Pfam" id="PF00072">
    <property type="entry name" value="Response_reg"/>
    <property type="match status" value="1"/>
</dbReference>
<evidence type="ECO:0000256" key="4">
    <source>
        <dbReference type="ARBA" id="ARBA00023163"/>
    </source>
</evidence>
<dbReference type="SMART" id="SM00421">
    <property type="entry name" value="HTH_LUXR"/>
    <property type="match status" value="1"/>
</dbReference>
<organism evidence="8 9">
    <name type="scientific">Mycolicibacterium sphagni</name>
    <dbReference type="NCBI Taxonomy" id="1786"/>
    <lineage>
        <taxon>Bacteria</taxon>
        <taxon>Bacillati</taxon>
        <taxon>Actinomycetota</taxon>
        <taxon>Actinomycetes</taxon>
        <taxon>Mycobacteriales</taxon>
        <taxon>Mycobacteriaceae</taxon>
        <taxon>Mycolicibacterium</taxon>
    </lineage>
</organism>
<accession>A0ABX2JY48</accession>
<dbReference type="PROSITE" id="PS50043">
    <property type="entry name" value="HTH_LUXR_2"/>
    <property type="match status" value="1"/>
</dbReference>
<feature type="domain" description="HTH luxR-type" evidence="6">
    <location>
        <begin position="147"/>
        <end position="212"/>
    </location>
</feature>
<proteinExistence type="predicted"/>
<evidence type="ECO:0000256" key="2">
    <source>
        <dbReference type="ARBA" id="ARBA00023015"/>
    </source>
</evidence>
<dbReference type="SMART" id="SM00448">
    <property type="entry name" value="REC"/>
    <property type="match status" value="1"/>
</dbReference>
<dbReference type="InterPro" id="IPR016032">
    <property type="entry name" value="Sig_transdc_resp-reg_C-effctor"/>
</dbReference>
<dbReference type="Gene3D" id="3.40.50.2300">
    <property type="match status" value="1"/>
</dbReference>
<dbReference type="EMBL" id="VBSB01000010">
    <property type="protein sequence ID" value="NTY61533.1"/>
    <property type="molecule type" value="Genomic_DNA"/>
</dbReference>
<dbReference type="Proteomes" id="UP000708347">
    <property type="component" value="Unassembled WGS sequence"/>
</dbReference>
<dbReference type="CDD" id="cd06170">
    <property type="entry name" value="LuxR_C_like"/>
    <property type="match status" value="1"/>
</dbReference>
<keyword evidence="4" id="KW-0804">Transcription</keyword>
<dbReference type="InterPro" id="IPR058245">
    <property type="entry name" value="NreC/VraR/RcsB-like_REC"/>
</dbReference>
<dbReference type="Pfam" id="PF00196">
    <property type="entry name" value="GerE"/>
    <property type="match status" value="1"/>
</dbReference>
<reference evidence="8 9" key="1">
    <citation type="submission" date="2019-05" db="EMBL/GenBank/DDBJ databases">
        <title>Mycolicibacterium sphagni ENV482 genome assembly.</title>
        <authorList>
            <person name="Chen W."/>
            <person name="Faulkner N.W."/>
            <person name="Hyman M.R."/>
        </authorList>
    </citation>
    <scope>NUCLEOTIDE SEQUENCE [LARGE SCALE GENOMIC DNA]</scope>
    <source>
        <strain evidence="8 9">ENV482</strain>
    </source>
</reference>
<evidence type="ECO:0000256" key="1">
    <source>
        <dbReference type="ARBA" id="ARBA00022553"/>
    </source>
</evidence>
<evidence type="ECO:0000256" key="3">
    <source>
        <dbReference type="ARBA" id="ARBA00023125"/>
    </source>
</evidence>
<dbReference type="CDD" id="cd17535">
    <property type="entry name" value="REC_NarL-like"/>
    <property type="match status" value="1"/>
</dbReference>
<dbReference type="PANTHER" id="PTHR43214">
    <property type="entry name" value="TWO-COMPONENT RESPONSE REGULATOR"/>
    <property type="match status" value="1"/>
</dbReference>
<keyword evidence="1 5" id="KW-0597">Phosphoprotein</keyword>
<dbReference type="RefSeq" id="WP_174399271.1">
    <property type="nucleotide sequence ID" value="NZ_VBSB01000010.1"/>
</dbReference>
<dbReference type="InterPro" id="IPR001789">
    <property type="entry name" value="Sig_transdc_resp-reg_receiver"/>
</dbReference>
<keyword evidence="9" id="KW-1185">Reference proteome</keyword>
<evidence type="ECO:0000313" key="8">
    <source>
        <dbReference type="EMBL" id="NTY61533.1"/>
    </source>
</evidence>
<evidence type="ECO:0000259" key="6">
    <source>
        <dbReference type="PROSITE" id="PS50043"/>
    </source>
</evidence>
<dbReference type="SUPFAM" id="SSF46894">
    <property type="entry name" value="C-terminal effector domain of the bipartite response regulators"/>
    <property type="match status" value="1"/>
</dbReference>
<dbReference type="InterPro" id="IPR011006">
    <property type="entry name" value="CheY-like_superfamily"/>
</dbReference>
<dbReference type="SUPFAM" id="SSF52172">
    <property type="entry name" value="CheY-like"/>
    <property type="match status" value="1"/>
</dbReference>
<dbReference type="PANTHER" id="PTHR43214:SF24">
    <property type="entry name" value="TRANSCRIPTIONAL REGULATORY PROTEIN NARL-RELATED"/>
    <property type="match status" value="1"/>
</dbReference>
<dbReference type="InterPro" id="IPR000792">
    <property type="entry name" value="Tscrpt_reg_LuxR_C"/>
</dbReference>
<evidence type="ECO:0000256" key="5">
    <source>
        <dbReference type="PROSITE-ProRule" id="PRU00169"/>
    </source>
</evidence>
<gene>
    <name evidence="8" type="ORF">FEG63_18460</name>
</gene>
<keyword evidence="3" id="KW-0238">DNA-binding</keyword>
<keyword evidence="2" id="KW-0805">Transcription regulation</keyword>
<dbReference type="PROSITE" id="PS50110">
    <property type="entry name" value="RESPONSE_REGULATORY"/>
    <property type="match status" value="1"/>
</dbReference>
<sequence length="215" mass="23336">MSSSERRVRVVVGDDHPVYREGIVRALNNSGRTEVVEAVADGQAALAAIHQHRPDVALLDYKMPGLDGISVAHAVTRDGLPTRVLLLSATTDGPVVYRAIQDGAAGYLSKEADRDEIVAAVVACARGEKVLPPELVTSLATQVHRQAQYQGPVLSEREHEILRLIADGKTVPQMATDLFLAQTTIKTHIRRLYEKLGVSDRGAAVAYAMRNQLLE</sequence>
<feature type="modified residue" description="4-aspartylphosphate" evidence="5">
    <location>
        <position position="60"/>
    </location>
</feature>
<feature type="domain" description="Response regulatory" evidence="7">
    <location>
        <begin position="9"/>
        <end position="125"/>
    </location>
</feature>
<evidence type="ECO:0000313" key="9">
    <source>
        <dbReference type="Proteomes" id="UP000708347"/>
    </source>
</evidence>
<name>A0ABX2JY48_9MYCO</name>
<dbReference type="PRINTS" id="PR00038">
    <property type="entry name" value="HTHLUXR"/>
</dbReference>
<comment type="caution">
    <text evidence="8">The sequence shown here is derived from an EMBL/GenBank/DDBJ whole genome shotgun (WGS) entry which is preliminary data.</text>
</comment>